<evidence type="ECO:0000313" key="8">
    <source>
        <dbReference type="Proteomes" id="UP000185744"/>
    </source>
</evidence>
<name>A0A1Q6DXP5_METT1</name>
<reference evidence="7" key="1">
    <citation type="submission" date="2016-12" db="EMBL/GenBank/DDBJ databases">
        <title>Discovery of methanogenic haloarchaea.</title>
        <authorList>
            <person name="Sorokin D.Y."/>
            <person name="Makarova K.S."/>
            <person name="Abbas B."/>
            <person name="Ferrer M."/>
            <person name="Golyshin P.N."/>
        </authorList>
    </citation>
    <scope>NUCLEOTIDE SEQUENCE [LARGE SCALE GENOMIC DNA]</scope>
    <source>
        <strain evidence="7">HMET1</strain>
    </source>
</reference>
<dbReference type="PANTHER" id="PTHR43229:SF2">
    <property type="entry name" value="NODULATION PROTEIN J"/>
    <property type="match status" value="1"/>
</dbReference>
<gene>
    <name evidence="7" type="ORF">BTN85_1614</name>
</gene>
<dbReference type="EMBL" id="MSDW01000001">
    <property type="protein sequence ID" value="OKY79108.1"/>
    <property type="molecule type" value="Genomic_DNA"/>
</dbReference>
<dbReference type="InterPro" id="IPR047817">
    <property type="entry name" value="ABC2_TM_bact-type"/>
</dbReference>
<evidence type="ECO:0000256" key="1">
    <source>
        <dbReference type="ARBA" id="ARBA00004141"/>
    </source>
</evidence>
<keyword evidence="2 5" id="KW-0812">Transmembrane</keyword>
<dbReference type="GO" id="GO:0043190">
    <property type="term" value="C:ATP-binding cassette (ABC) transporter complex"/>
    <property type="evidence" value="ECO:0007669"/>
    <property type="project" value="InterPro"/>
</dbReference>
<dbReference type="Pfam" id="PF01061">
    <property type="entry name" value="ABC2_membrane"/>
    <property type="match status" value="1"/>
</dbReference>
<feature type="transmembrane region" description="Helical" evidence="5">
    <location>
        <begin position="94"/>
        <end position="123"/>
    </location>
</feature>
<dbReference type="PANTHER" id="PTHR43229">
    <property type="entry name" value="NODULATION PROTEIN J"/>
    <property type="match status" value="1"/>
</dbReference>
<keyword evidence="4 5" id="KW-0472">Membrane</keyword>
<feature type="transmembrane region" description="Helical" evidence="5">
    <location>
        <begin position="130"/>
        <end position="154"/>
    </location>
</feature>
<keyword evidence="8" id="KW-1185">Reference proteome</keyword>
<comment type="subcellular location">
    <subcellularLocation>
        <location evidence="1">Membrane</location>
        <topology evidence="1">Multi-pass membrane protein</topology>
    </subcellularLocation>
</comment>
<protein>
    <submittedName>
        <fullName evidence="7">ABC-type multidrug transport system, permease component</fullName>
    </submittedName>
</protein>
<sequence>MIDLSQLKRSIAVSKKNLRIYYLKGPVLIFGIILPFFFFLAFWLGREMSHIVLGTGLIGMALWFTATSISPVITPWENRTKTLEWLISAPIGHSWILIGDILASATLGIILTIIPLSIALIILKLSIESIIILILGLIASTLCFSTIGVLMAAYPTDTPADVMMLSSIIKFPIIFVSGIFIPINKLPTWGRSISYLSPLTYFVDLLKWTFGGKKELWLTPQQDLVIITAFTIIFFALALYSHKKTLSKRL</sequence>
<dbReference type="GO" id="GO:0140359">
    <property type="term" value="F:ABC-type transporter activity"/>
    <property type="evidence" value="ECO:0007669"/>
    <property type="project" value="InterPro"/>
</dbReference>
<dbReference type="Proteomes" id="UP000185744">
    <property type="component" value="Unassembled WGS sequence"/>
</dbReference>
<organism evidence="7 8">
    <name type="scientific">Methanohalarchaeum thermophilum</name>
    <dbReference type="NCBI Taxonomy" id="1903181"/>
    <lineage>
        <taxon>Archaea</taxon>
        <taxon>Methanobacteriati</taxon>
        <taxon>Methanobacteriota</taxon>
        <taxon>Methanonatronarchaeia</taxon>
        <taxon>Methanonatronarchaeales</taxon>
        <taxon>Methanonatronarchaeaceae</taxon>
        <taxon>Candidatus Methanohalarchaeum</taxon>
    </lineage>
</organism>
<dbReference type="PRINTS" id="PR00164">
    <property type="entry name" value="ABC2TRNSPORT"/>
</dbReference>
<comment type="caution">
    <text evidence="7">The sequence shown here is derived from an EMBL/GenBank/DDBJ whole genome shotgun (WGS) entry which is preliminary data.</text>
</comment>
<evidence type="ECO:0000256" key="2">
    <source>
        <dbReference type="ARBA" id="ARBA00022692"/>
    </source>
</evidence>
<evidence type="ECO:0000256" key="4">
    <source>
        <dbReference type="ARBA" id="ARBA00023136"/>
    </source>
</evidence>
<dbReference type="PIRSF" id="PIRSF006648">
    <property type="entry name" value="DrrB"/>
    <property type="match status" value="1"/>
</dbReference>
<evidence type="ECO:0000256" key="5">
    <source>
        <dbReference type="SAM" id="Phobius"/>
    </source>
</evidence>
<feature type="transmembrane region" description="Helical" evidence="5">
    <location>
        <begin position="193"/>
        <end position="210"/>
    </location>
</feature>
<feature type="transmembrane region" description="Helical" evidence="5">
    <location>
        <begin position="222"/>
        <end position="240"/>
    </location>
</feature>
<evidence type="ECO:0000259" key="6">
    <source>
        <dbReference type="PROSITE" id="PS51012"/>
    </source>
</evidence>
<evidence type="ECO:0000256" key="3">
    <source>
        <dbReference type="ARBA" id="ARBA00022989"/>
    </source>
</evidence>
<dbReference type="InterPro" id="IPR000412">
    <property type="entry name" value="ABC_2_transport"/>
</dbReference>
<keyword evidence="3 5" id="KW-1133">Transmembrane helix</keyword>
<dbReference type="InParanoid" id="A0A1Q6DXP5"/>
<feature type="domain" description="ABC transmembrane type-2" evidence="6">
    <location>
        <begin position="17"/>
        <end position="245"/>
    </location>
</feature>
<feature type="transmembrane region" description="Helical" evidence="5">
    <location>
        <begin position="160"/>
        <end position="181"/>
    </location>
</feature>
<dbReference type="InterPro" id="IPR051784">
    <property type="entry name" value="Nod_factor_ABC_transporter"/>
</dbReference>
<dbReference type="InterPro" id="IPR013525">
    <property type="entry name" value="ABC2_TM"/>
</dbReference>
<dbReference type="STRING" id="1903181.BTN85_1614"/>
<feature type="transmembrane region" description="Helical" evidence="5">
    <location>
        <begin position="51"/>
        <end position="74"/>
    </location>
</feature>
<evidence type="ECO:0000313" key="7">
    <source>
        <dbReference type="EMBL" id="OKY79108.1"/>
    </source>
</evidence>
<dbReference type="AlphaFoldDB" id="A0A1Q6DXP5"/>
<accession>A0A1Q6DXP5</accession>
<proteinExistence type="predicted"/>
<feature type="transmembrane region" description="Helical" evidence="5">
    <location>
        <begin position="20"/>
        <end position="44"/>
    </location>
</feature>
<dbReference type="PROSITE" id="PS51012">
    <property type="entry name" value="ABC_TM2"/>
    <property type="match status" value="1"/>
</dbReference>